<name>A0A6H1ZIQ6_9ZZZZ</name>
<reference evidence="1" key="1">
    <citation type="submission" date="2020-03" db="EMBL/GenBank/DDBJ databases">
        <title>The deep terrestrial virosphere.</title>
        <authorList>
            <person name="Holmfeldt K."/>
            <person name="Nilsson E."/>
            <person name="Simone D."/>
            <person name="Lopez-Fernandez M."/>
            <person name="Wu X."/>
            <person name="de Brujin I."/>
            <person name="Lundin D."/>
            <person name="Andersson A."/>
            <person name="Bertilsson S."/>
            <person name="Dopson M."/>
        </authorList>
    </citation>
    <scope>NUCLEOTIDE SEQUENCE</scope>
    <source>
        <strain evidence="2">MM415B01374</strain>
        <strain evidence="1">TM448A00646</strain>
        <strain evidence="3">TM448B00781</strain>
    </source>
</reference>
<accession>A0A6H1ZIQ6</accession>
<dbReference type="EMBL" id="MT144039">
    <property type="protein sequence ID" value="QJA47311.1"/>
    <property type="molecule type" value="Genomic_DNA"/>
</dbReference>
<organism evidence="1">
    <name type="scientific">viral metagenome</name>
    <dbReference type="NCBI Taxonomy" id="1070528"/>
    <lineage>
        <taxon>unclassified sequences</taxon>
        <taxon>metagenomes</taxon>
        <taxon>organismal metagenomes</taxon>
    </lineage>
</organism>
<dbReference type="AlphaFoldDB" id="A0A6H1ZIQ6"/>
<gene>
    <name evidence="2" type="ORF">MM415B01374_0017</name>
    <name evidence="1" type="ORF">TM448A00646_0017</name>
    <name evidence="3" type="ORF">TM448B00781_0017</name>
</gene>
<dbReference type="EMBL" id="MT144657">
    <property type="protein sequence ID" value="QJH96629.1"/>
    <property type="molecule type" value="Genomic_DNA"/>
</dbReference>
<evidence type="ECO:0000313" key="2">
    <source>
        <dbReference type="EMBL" id="QJA59027.1"/>
    </source>
</evidence>
<evidence type="ECO:0000313" key="3">
    <source>
        <dbReference type="EMBL" id="QJH96629.1"/>
    </source>
</evidence>
<evidence type="ECO:0000313" key="1">
    <source>
        <dbReference type="EMBL" id="QJA47311.1"/>
    </source>
</evidence>
<dbReference type="EMBL" id="MT141351">
    <property type="protein sequence ID" value="QJA59027.1"/>
    <property type="molecule type" value="Genomic_DNA"/>
</dbReference>
<sequence length="54" mass="6488">MLRALKCMLKGGHLYGRWWWANRPEATHRICEDCTTMQKPAQRKSWFHRARESG</sequence>
<proteinExistence type="predicted"/>
<protein>
    <submittedName>
        <fullName evidence="1">Uncharacterized protein</fullName>
    </submittedName>
</protein>